<dbReference type="Pfam" id="PF12624">
    <property type="entry name" value="VPS13_N"/>
    <property type="match status" value="2"/>
</dbReference>
<sequence length="393" mass="44961">MLEDYAAILVERFLGNYVKGINKRRSRSAPGKNMQLRPEALNALTLPVKVKAGFLGSVRLKVPWSKLGQEPVVVYLDRIFILAEPALQVEGSSEEALQEAKRNRVKEMEIKLMEARDELNPETALLILFSSNPGHPFAAGLTLGKLLAVTVDGQGNETFATGVNLDRIQKSVVLESLAFYFDSDSNPWEVDKPWEVLLPSEWSQIFEFGEKDDSTCEKASFKHCYILHPVTGTAKYTKLRLLEARRTNQALQKADVDLDDVTLSLSKDGYRDIIMMADNFSAINQRLQYAHYRPYLPVKTDPKSWWKYACRVVTEETKKASGRLAWDQVLRYSRLRKKYVSLYASLLKADSSRMVIDDDEEIKKLDRQLDIEIILQWRCILLSNNRNKIRVLL</sequence>
<evidence type="ECO:0000259" key="2">
    <source>
        <dbReference type="Pfam" id="PF12624"/>
    </source>
</evidence>
<protein>
    <submittedName>
        <fullName evidence="3">Vacuolar protein sorting-associated protein 13B</fullName>
    </submittedName>
</protein>
<dbReference type="AlphaFoldDB" id="A0A833RAJ3"/>
<dbReference type="PANTHER" id="PTHR16166">
    <property type="entry name" value="VACUOLAR PROTEIN SORTING-ASSOCIATED PROTEIN VPS13"/>
    <property type="match status" value="1"/>
</dbReference>
<dbReference type="InterPro" id="IPR026854">
    <property type="entry name" value="VPS13_N"/>
</dbReference>
<feature type="domain" description="Chorein N-terminal" evidence="2">
    <location>
        <begin position="1"/>
        <end position="114"/>
    </location>
</feature>
<dbReference type="EMBL" id="SWLB01000008">
    <property type="protein sequence ID" value="KAF3336063.1"/>
    <property type="molecule type" value="Genomic_DNA"/>
</dbReference>
<organism evidence="3 4">
    <name type="scientific">Carex littledalei</name>
    <dbReference type="NCBI Taxonomy" id="544730"/>
    <lineage>
        <taxon>Eukaryota</taxon>
        <taxon>Viridiplantae</taxon>
        <taxon>Streptophyta</taxon>
        <taxon>Embryophyta</taxon>
        <taxon>Tracheophyta</taxon>
        <taxon>Spermatophyta</taxon>
        <taxon>Magnoliopsida</taxon>
        <taxon>Liliopsida</taxon>
        <taxon>Poales</taxon>
        <taxon>Cyperaceae</taxon>
        <taxon>Cyperoideae</taxon>
        <taxon>Cariceae</taxon>
        <taxon>Carex</taxon>
        <taxon>Carex subgen. Euthyceras</taxon>
    </lineage>
</organism>
<proteinExistence type="predicted"/>
<keyword evidence="1" id="KW-0813">Transport</keyword>
<reference evidence="3" key="1">
    <citation type="submission" date="2020-01" db="EMBL/GenBank/DDBJ databases">
        <title>Genome sequence of Kobresia littledalei, the first chromosome-level genome in the family Cyperaceae.</title>
        <authorList>
            <person name="Qu G."/>
        </authorList>
    </citation>
    <scope>NUCLEOTIDE SEQUENCE</scope>
    <source>
        <strain evidence="3">C.B.Clarke</strain>
        <tissue evidence="3">Leaf</tissue>
    </source>
</reference>
<gene>
    <name evidence="3" type="ORF">FCM35_KLT20570</name>
</gene>
<comment type="caution">
    <text evidence="3">The sequence shown here is derived from an EMBL/GenBank/DDBJ whole genome shotgun (WGS) entry which is preliminary data.</text>
</comment>
<dbReference type="GO" id="GO:0006623">
    <property type="term" value="P:protein targeting to vacuole"/>
    <property type="evidence" value="ECO:0007669"/>
    <property type="project" value="TreeGrafter"/>
</dbReference>
<dbReference type="PANTHER" id="PTHR16166:SF137">
    <property type="entry name" value="PLECKSTRIN HOMOLOGY (PH) DOMAIN-CONTAINING PROTEIN"/>
    <property type="match status" value="1"/>
</dbReference>
<evidence type="ECO:0000313" key="3">
    <source>
        <dbReference type="EMBL" id="KAF3336063.1"/>
    </source>
</evidence>
<name>A0A833RAJ3_9POAL</name>
<feature type="domain" description="Chorein N-terminal" evidence="2">
    <location>
        <begin position="131"/>
        <end position="375"/>
    </location>
</feature>
<accession>A0A833RAJ3</accession>
<dbReference type="GO" id="GO:0045053">
    <property type="term" value="P:protein retention in Golgi apparatus"/>
    <property type="evidence" value="ECO:0007669"/>
    <property type="project" value="TreeGrafter"/>
</dbReference>
<keyword evidence="4" id="KW-1185">Reference proteome</keyword>
<dbReference type="OrthoDB" id="683031at2759"/>
<evidence type="ECO:0000256" key="1">
    <source>
        <dbReference type="ARBA" id="ARBA00022448"/>
    </source>
</evidence>
<dbReference type="InterPro" id="IPR026847">
    <property type="entry name" value="VPS13"/>
</dbReference>
<dbReference type="Proteomes" id="UP000623129">
    <property type="component" value="Unassembled WGS sequence"/>
</dbReference>
<evidence type="ECO:0000313" key="4">
    <source>
        <dbReference type="Proteomes" id="UP000623129"/>
    </source>
</evidence>